<dbReference type="OMA" id="ANFANHP"/>
<keyword evidence="2" id="KW-1185">Reference proteome</keyword>
<evidence type="ECO:0000313" key="2">
    <source>
        <dbReference type="Proteomes" id="UP000075243"/>
    </source>
</evidence>
<dbReference type="AlphaFoldDB" id="A0A151TLG8"/>
<dbReference type="Pfam" id="PF14223">
    <property type="entry name" value="Retrotran_gag_2"/>
    <property type="match status" value="1"/>
</dbReference>
<dbReference type="Proteomes" id="UP000075243">
    <property type="component" value="Chromosome 4"/>
</dbReference>
<accession>A0A151TLG8</accession>
<evidence type="ECO:0000313" key="1">
    <source>
        <dbReference type="EMBL" id="KYP67901.1"/>
    </source>
</evidence>
<sequence length="119" mass="13207">MTEGVAAQLLHCETSKELWEGAQSLVGAYTRSHVTLLKTDFHSSRKGSMKMEEYLTKMKALADSLKLAGSPISNTNLITQTLAGLDFDYNAIVVQLSDRNDLTLIDMQAQLLAFENRLE</sequence>
<evidence type="ECO:0008006" key="3">
    <source>
        <dbReference type="Google" id="ProtNLM"/>
    </source>
</evidence>
<dbReference type="Gramene" id="C.cajan_20889.t">
    <property type="protein sequence ID" value="C.cajan_20889.t.cds1"/>
    <property type="gene ID" value="C.cajan_20889"/>
</dbReference>
<dbReference type="EMBL" id="CM003606">
    <property type="protein sequence ID" value="KYP67901.1"/>
    <property type="molecule type" value="Genomic_DNA"/>
</dbReference>
<gene>
    <name evidence="1" type="ORF">KK1_021516</name>
</gene>
<protein>
    <recommendedName>
        <fullName evidence="3">Retrovirus-related Pol polyprotein from transposon TNT 1-94</fullName>
    </recommendedName>
</protein>
<reference evidence="1 2" key="1">
    <citation type="journal article" date="2012" name="Nat. Biotechnol.">
        <title>Draft genome sequence of pigeonpea (Cajanus cajan), an orphan legume crop of resource-poor farmers.</title>
        <authorList>
            <person name="Varshney R.K."/>
            <person name="Chen W."/>
            <person name="Li Y."/>
            <person name="Bharti A.K."/>
            <person name="Saxena R.K."/>
            <person name="Schlueter J.A."/>
            <person name="Donoghue M.T."/>
            <person name="Azam S."/>
            <person name="Fan G."/>
            <person name="Whaley A.M."/>
            <person name="Farmer A.D."/>
            <person name="Sheridan J."/>
            <person name="Iwata A."/>
            <person name="Tuteja R."/>
            <person name="Penmetsa R.V."/>
            <person name="Wu W."/>
            <person name="Upadhyaya H.D."/>
            <person name="Yang S.P."/>
            <person name="Shah T."/>
            <person name="Saxena K.B."/>
            <person name="Michael T."/>
            <person name="McCombie W.R."/>
            <person name="Yang B."/>
            <person name="Zhang G."/>
            <person name="Yang H."/>
            <person name="Wang J."/>
            <person name="Spillane C."/>
            <person name="Cook D.R."/>
            <person name="May G.D."/>
            <person name="Xu X."/>
            <person name="Jackson S.A."/>
        </authorList>
    </citation>
    <scope>NUCLEOTIDE SEQUENCE [LARGE SCALE GENOMIC DNA]</scope>
    <source>
        <strain evidence="2">cv. Asha</strain>
    </source>
</reference>
<dbReference type="PANTHER" id="PTHR47481">
    <property type="match status" value="1"/>
</dbReference>
<organism evidence="1 2">
    <name type="scientific">Cajanus cajan</name>
    <name type="common">Pigeon pea</name>
    <name type="synonym">Cajanus indicus</name>
    <dbReference type="NCBI Taxonomy" id="3821"/>
    <lineage>
        <taxon>Eukaryota</taxon>
        <taxon>Viridiplantae</taxon>
        <taxon>Streptophyta</taxon>
        <taxon>Embryophyta</taxon>
        <taxon>Tracheophyta</taxon>
        <taxon>Spermatophyta</taxon>
        <taxon>Magnoliopsida</taxon>
        <taxon>eudicotyledons</taxon>
        <taxon>Gunneridae</taxon>
        <taxon>Pentapetalae</taxon>
        <taxon>rosids</taxon>
        <taxon>fabids</taxon>
        <taxon>Fabales</taxon>
        <taxon>Fabaceae</taxon>
        <taxon>Papilionoideae</taxon>
        <taxon>50 kb inversion clade</taxon>
        <taxon>NPAAA clade</taxon>
        <taxon>indigoferoid/millettioid clade</taxon>
        <taxon>Phaseoleae</taxon>
        <taxon>Cajanus</taxon>
    </lineage>
</organism>
<name>A0A151TLG8_CAJCA</name>
<proteinExistence type="predicted"/>
<dbReference type="PANTHER" id="PTHR47481:SF34">
    <property type="entry name" value="CCHC-TYPE DOMAIN-CONTAINING PROTEIN"/>
    <property type="match status" value="1"/>
</dbReference>